<evidence type="ECO:0000256" key="3">
    <source>
        <dbReference type="ARBA" id="ARBA00023125"/>
    </source>
</evidence>
<evidence type="ECO:0000256" key="4">
    <source>
        <dbReference type="ARBA" id="ARBA00023163"/>
    </source>
</evidence>
<dbReference type="Gene3D" id="1.10.10.10">
    <property type="entry name" value="Winged helix-like DNA-binding domain superfamily/Winged helix DNA-binding domain"/>
    <property type="match status" value="1"/>
</dbReference>
<dbReference type="SUPFAM" id="SSF46785">
    <property type="entry name" value="Winged helix' DNA-binding domain"/>
    <property type="match status" value="1"/>
</dbReference>
<dbReference type="PANTHER" id="PTHR30579">
    <property type="entry name" value="TRANSCRIPTIONAL REGULATOR"/>
    <property type="match status" value="1"/>
</dbReference>
<dbReference type="InterPro" id="IPR050176">
    <property type="entry name" value="LTTR"/>
</dbReference>
<evidence type="ECO:0000256" key="1">
    <source>
        <dbReference type="ARBA" id="ARBA00009437"/>
    </source>
</evidence>
<dbReference type="InterPro" id="IPR036390">
    <property type="entry name" value="WH_DNA-bd_sf"/>
</dbReference>
<dbReference type="EMBL" id="VTZD01000228">
    <property type="protein sequence ID" value="KAA1139485.1"/>
    <property type="molecule type" value="Genomic_DNA"/>
</dbReference>
<protein>
    <submittedName>
        <fullName evidence="6">LysR family transcriptional regulator</fullName>
    </submittedName>
</protein>
<dbReference type="Pfam" id="PF00126">
    <property type="entry name" value="HTH_1"/>
    <property type="match status" value="1"/>
</dbReference>
<dbReference type="PROSITE" id="PS50931">
    <property type="entry name" value="HTH_LYSR"/>
    <property type="match status" value="1"/>
</dbReference>
<dbReference type="GO" id="GO:0003677">
    <property type="term" value="F:DNA binding"/>
    <property type="evidence" value="ECO:0007669"/>
    <property type="project" value="UniProtKB-KW"/>
</dbReference>
<accession>A0A5B0SP83</accession>
<dbReference type="GO" id="GO:0003700">
    <property type="term" value="F:DNA-binding transcription factor activity"/>
    <property type="evidence" value="ECO:0007669"/>
    <property type="project" value="InterPro"/>
</dbReference>
<name>A0A5B0SP83_9ENTR</name>
<evidence type="ECO:0000256" key="2">
    <source>
        <dbReference type="ARBA" id="ARBA00023015"/>
    </source>
</evidence>
<comment type="caution">
    <text evidence="6">The sequence shown here is derived from an EMBL/GenBank/DDBJ whole genome shotgun (WGS) entry which is preliminary data.</text>
</comment>
<evidence type="ECO:0000313" key="7">
    <source>
        <dbReference type="Proteomes" id="UP000323297"/>
    </source>
</evidence>
<sequence>MDIFISKKMRNFILLAKTNNIDRAAEKIHLTASPFCNSIAALEDQIGDTLFTRKDNTISLTKAGQEL</sequence>
<keyword evidence="3" id="KW-0238">DNA-binding</keyword>
<gene>
    <name evidence="6" type="ORF">D3H66_26700</name>
</gene>
<evidence type="ECO:0000313" key="6">
    <source>
        <dbReference type="EMBL" id="KAA1139485.1"/>
    </source>
</evidence>
<dbReference type="PANTHER" id="PTHR30579:SF0">
    <property type="entry name" value="HTH-TYPE TRANSCRIPTIONAL ACTIVATOR ALLS"/>
    <property type="match status" value="1"/>
</dbReference>
<feature type="domain" description="HTH lysR-type" evidence="5">
    <location>
        <begin position="1"/>
        <end position="61"/>
    </location>
</feature>
<dbReference type="InterPro" id="IPR000847">
    <property type="entry name" value="LysR_HTH_N"/>
</dbReference>
<dbReference type="AlphaFoldDB" id="A0A5B0SP83"/>
<reference evidence="6 7" key="1">
    <citation type="submission" date="2019-08" db="EMBL/GenBank/DDBJ databases">
        <title>Draft genome sequence of Citrobacter portucalensis strain isolated from green turtle.</title>
        <authorList>
            <person name="Fernandes M.R."/>
            <person name="Sellera F.P."/>
            <person name="Goldeberg D.W."/>
            <person name="Costa D.C."/>
            <person name="Lincopan N."/>
        </authorList>
    </citation>
    <scope>NUCLEOTIDE SEQUENCE [LARGE SCALE GENOMIC DNA]</scope>
    <source>
        <strain evidence="6 7">TV06</strain>
    </source>
</reference>
<keyword evidence="2" id="KW-0805">Transcription regulation</keyword>
<evidence type="ECO:0000259" key="5">
    <source>
        <dbReference type="PROSITE" id="PS50931"/>
    </source>
</evidence>
<comment type="similarity">
    <text evidence="1">Belongs to the LysR transcriptional regulatory family.</text>
</comment>
<dbReference type="Proteomes" id="UP000323297">
    <property type="component" value="Unassembled WGS sequence"/>
</dbReference>
<feature type="non-terminal residue" evidence="6">
    <location>
        <position position="67"/>
    </location>
</feature>
<proteinExistence type="inferred from homology"/>
<dbReference type="RefSeq" id="WP_149608435.1">
    <property type="nucleotide sequence ID" value="NZ_VTZD01000228.1"/>
</dbReference>
<dbReference type="InterPro" id="IPR036388">
    <property type="entry name" value="WH-like_DNA-bd_sf"/>
</dbReference>
<organism evidence="6 7">
    <name type="scientific">Citrobacter portucalensis</name>
    <dbReference type="NCBI Taxonomy" id="1639133"/>
    <lineage>
        <taxon>Bacteria</taxon>
        <taxon>Pseudomonadati</taxon>
        <taxon>Pseudomonadota</taxon>
        <taxon>Gammaproteobacteria</taxon>
        <taxon>Enterobacterales</taxon>
        <taxon>Enterobacteriaceae</taxon>
        <taxon>Citrobacter</taxon>
        <taxon>Citrobacter freundii complex</taxon>
    </lineage>
</organism>
<keyword evidence="4" id="KW-0804">Transcription</keyword>